<evidence type="ECO:0000256" key="7">
    <source>
        <dbReference type="ARBA" id="ARBA00022833"/>
    </source>
</evidence>
<keyword evidence="3 10" id="KW-0479">Metal-binding</keyword>
<keyword evidence="7 10" id="KW-0862">Zinc</keyword>
<feature type="binding site" evidence="10">
    <location>
        <position position="275"/>
    </location>
    <ligand>
        <name>Zn(2+)</name>
        <dbReference type="ChEBI" id="CHEBI:29105"/>
    </ligand>
</feature>
<keyword evidence="8 10" id="KW-0694">RNA-binding</keyword>
<evidence type="ECO:0000256" key="6">
    <source>
        <dbReference type="ARBA" id="ARBA00022801"/>
    </source>
</evidence>
<feature type="binding site" evidence="10">
    <location>
        <begin position="185"/>
        <end position="193"/>
    </location>
    <ligand>
        <name>GTP</name>
        <dbReference type="ChEBI" id="CHEBI:37565"/>
    </ligand>
</feature>
<dbReference type="InterPro" id="IPR004881">
    <property type="entry name" value="Ribosome_biogen_GTPase_RsgA"/>
</dbReference>
<evidence type="ECO:0000259" key="12">
    <source>
        <dbReference type="PROSITE" id="PS51721"/>
    </source>
</evidence>
<evidence type="ECO:0000313" key="14">
    <source>
        <dbReference type="Proteomes" id="UP000189369"/>
    </source>
</evidence>
<keyword evidence="6 10" id="KW-0378">Hydrolase</keyword>
<dbReference type="InterPro" id="IPR010914">
    <property type="entry name" value="RsgA_GTPase_dom"/>
</dbReference>
<keyword evidence="4 10" id="KW-0699">rRNA-binding</keyword>
<keyword evidence="9 10" id="KW-0342">GTP-binding</keyword>
<dbReference type="Gene3D" id="1.10.40.50">
    <property type="entry name" value="Probable gtpase engc, domain 3"/>
    <property type="match status" value="1"/>
</dbReference>
<dbReference type="PANTHER" id="PTHR32120:SF11">
    <property type="entry name" value="SMALL RIBOSOMAL SUBUNIT BIOGENESIS GTPASE RSGA 1, MITOCHONDRIAL-RELATED"/>
    <property type="match status" value="1"/>
</dbReference>
<dbReference type="GO" id="GO:0005525">
    <property type="term" value="F:GTP binding"/>
    <property type="evidence" value="ECO:0007669"/>
    <property type="project" value="UniProtKB-UniRule"/>
</dbReference>
<dbReference type="PROSITE" id="PS50936">
    <property type="entry name" value="ENGC_GTPASE"/>
    <property type="match status" value="1"/>
</dbReference>
<comment type="subunit">
    <text evidence="10">Monomer. Associates with 30S ribosomal subunit, binds 16S rRNA.</text>
</comment>
<keyword evidence="1 10" id="KW-0963">Cytoplasm</keyword>
<comment type="function">
    <text evidence="10">One of several proteins that assist in the late maturation steps of the functional core of the 30S ribosomal subunit. Helps release RbfA from mature subunits. May play a role in the assembly of ribosomal proteins into the subunit. Circularly permuted GTPase that catalyzes slow GTP hydrolysis, GTPase activity is stimulated by the 30S ribosomal subunit.</text>
</comment>
<organism evidence="13 14">
    <name type="scientific">Paenalcaligenes hominis</name>
    <dbReference type="NCBI Taxonomy" id="643674"/>
    <lineage>
        <taxon>Bacteria</taxon>
        <taxon>Pseudomonadati</taxon>
        <taxon>Pseudomonadota</taxon>
        <taxon>Betaproteobacteria</taxon>
        <taxon>Burkholderiales</taxon>
        <taxon>Alcaligenaceae</taxon>
        <taxon>Paenalcaligenes</taxon>
    </lineage>
</organism>
<comment type="cofactor">
    <cofactor evidence="10">
        <name>Zn(2+)</name>
        <dbReference type="ChEBI" id="CHEBI:29105"/>
    </cofactor>
    <text evidence="10">Binds 1 zinc ion per subunit.</text>
</comment>
<feature type="domain" description="EngC GTPase" evidence="11">
    <location>
        <begin position="94"/>
        <end position="242"/>
    </location>
</feature>
<dbReference type="EC" id="3.6.1.-" evidence="10"/>
<dbReference type="EMBL" id="CP019697">
    <property type="protein sequence ID" value="AQS51015.1"/>
    <property type="molecule type" value="Genomic_DNA"/>
</dbReference>
<dbReference type="NCBIfam" id="TIGR00157">
    <property type="entry name" value="ribosome small subunit-dependent GTPase A"/>
    <property type="match status" value="1"/>
</dbReference>
<feature type="binding site" evidence="10">
    <location>
        <position position="268"/>
    </location>
    <ligand>
        <name>Zn(2+)</name>
        <dbReference type="ChEBI" id="CHEBI:29105"/>
    </ligand>
</feature>
<feature type="binding site" evidence="10">
    <location>
        <position position="273"/>
    </location>
    <ligand>
        <name>Zn(2+)</name>
        <dbReference type="ChEBI" id="CHEBI:29105"/>
    </ligand>
</feature>
<evidence type="ECO:0000256" key="10">
    <source>
        <dbReference type="HAMAP-Rule" id="MF_01820"/>
    </source>
</evidence>
<dbReference type="SUPFAM" id="SSF52540">
    <property type="entry name" value="P-loop containing nucleoside triphosphate hydrolases"/>
    <property type="match status" value="1"/>
</dbReference>
<gene>
    <name evidence="10" type="primary">rsgA</name>
    <name evidence="13" type="ORF">PAEH1_04475</name>
</gene>
<dbReference type="PROSITE" id="PS51721">
    <property type="entry name" value="G_CP"/>
    <property type="match status" value="1"/>
</dbReference>
<evidence type="ECO:0000313" key="13">
    <source>
        <dbReference type="EMBL" id="AQS51015.1"/>
    </source>
</evidence>
<dbReference type="OrthoDB" id="9809485at2"/>
<evidence type="ECO:0000256" key="1">
    <source>
        <dbReference type="ARBA" id="ARBA00022490"/>
    </source>
</evidence>
<feature type="domain" description="CP-type G" evidence="12">
    <location>
        <begin position="84"/>
        <end position="244"/>
    </location>
</feature>
<dbReference type="GO" id="GO:0005737">
    <property type="term" value="C:cytoplasm"/>
    <property type="evidence" value="ECO:0007669"/>
    <property type="project" value="UniProtKB-SubCell"/>
</dbReference>
<sequence length="313" mass="34450">MKKTKPHRQQLGTQAATTATQTGQIIAGHGRHYFVELASGEIIKCFPRGKRGGICVGDWVDLSTQGERAAIERLHERRNLLYRSDEMRSKQFAANIDQLFIVLASEPMFSDDLTGRALVAAETAGITPFILLNKADLATTPLARERLQPLIKIGVPVIEVHALDTDQVHSALDALLHDKTTLLLGQSGMGKSTILNALVPEAQAHTQAHSEALGTGRHTTTSTKLYHIPGSTGKIIDSPGFQAFGIAHLTAEDLVRGFTEFHEPIQHCRFYNCSHRHEPGCGVVAAFESGQIHPDRYALYQRLLHELESQPKY</sequence>
<dbReference type="HAMAP" id="MF_01820">
    <property type="entry name" value="GTPase_RsgA"/>
    <property type="match status" value="1"/>
</dbReference>
<dbReference type="GO" id="GO:0042274">
    <property type="term" value="P:ribosomal small subunit biogenesis"/>
    <property type="evidence" value="ECO:0007669"/>
    <property type="project" value="UniProtKB-UniRule"/>
</dbReference>
<accession>A0A1U9JYZ8</accession>
<evidence type="ECO:0000259" key="11">
    <source>
        <dbReference type="PROSITE" id="PS50936"/>
    </source>
</evidence>
<dbReference type="Gene3D" id="3.40.50.300">
    <property type="entry name" value="P-loop containing nucleotide triphosphate hydrolases"/>
    <property type="match status" value="1"/>
</dbReference>
<dbReference type="STRING" id="643674.PAEH1_04475"/>
<comment type="subcellular location">
    <subcellularLocation>
        <location evidence="10">Cytoplasm</location>
    </subcellularLocation>
</comment>
<dbReference type="Proteomes" id="UP000189369">
    <property type="component" value="Chromosome"/>
</dbReference>
<dbReference type="Gene3D" id="2.40.50.140">
    <property type="entry name" value="Nucleic acid-binding proteins"/>
    <property type="match status" value="1"/>
</dbReference>
<evidence type="ECO:0000256" key="3">
    <source>
        <dbReference type="ARBA" id="ARBA00022723"/>
    </source>
</evidence>
<dbReference type="SUPFAM" id="SSF50249">
    <property type="entry name" value="Nucleic acid-binding proteins"/>
    <property type="match status" value="1"/>
</dbReference>
<keyword evidence="5 10" id="KW-0547">Nucleotide-binding</keyword>
<evidence type="ECO:0000256" key="8">
    <source>
        <dbReference type="ARBA" id="ARBA00022884"/>
    </source>
</evidence>
<dbReference type="InterPro" id="IPR027417">
    <property type="entry name" value="P-loop_NTPase"/>
</dbReference>
<proteinExistence type="inferred from homology"/>
<dbReference type="GO" id="GO:0003924">
    <property type="term" value="F:GTPase activity"/>
    <property type="evidence" value="ECO:0007669"/>
    <property type="project" value="UniProtKB-UniRule"/>
</dbReference>
<evidence type="ECO:0000256" key="5">
    <source>
        <dbReference type="ARBA" id="ARBA00022741"/>
    </source>
</evidence>
<dbReference type="PANTHER" id="PTHR32120">
    <property type="entry name" value="SMALL RIBOSOMAL SUBUNIT BIOGENESIS GTPASE RSGA"/>
    <property type="match status" value="1"/>
</dbReference>
<feature type="binding site" evidence="10">
    <location>
        <begin position="133"/>
        <end position="136"/>
    </location>
    <ligand>
        <name>GTP</name>
        <dbReference type="ChEBI" id="CHEBI:37565"/>
    </ligand>
</feature>
<evidence type="ECO:0000256" key="2">
    <source>
        <dbReference type="ARBA" id="ARBA00022517"/>
    </source>
</evidence>
<dbReference type="CDD" id="cd04466">
    <property type="entry name" value="S1_YloQ_GTPase"/>
    <property type="match status" value="1"/>
</dbReference>
<dbReference type="InterPro" id="IPR031944">
    <property type="entry name" value="RsgA_N"/>
</dbReference>
<dbReference type="CDD" id="cd01854">
    <property type="entry name" value="YjeQ_EngC"/>
    <property type="match status" value="1"/>
</dbReference>
<dbReference type="InterPro" id="IPR012340">
    <property type="entry name" value="NA-bd_OB-fold"/>
</dbReference>
<keyword evidence="2 10" id="KW-0690">Ribosome biogenesis</keyword>
<name>A0A1U9JYZ8_9BURK</name>
<evidence type="ECO:0000256" key="4">
    <source>
        <dbReference type="ARBA" id="ARBA00022730"/>
    </source>
</evidence>
<dbReference type="InterPro" id="IPR030378">
    <property type="entry name" value="G_CP_dom"/>
</dbReference>
<reference evidence="13 14" key="1">
    <citation type="submission" date="2017-01" db="EMBL/GenBank/DDBJ databases">
        <title>Complete Genome Sequence of Paenalcaligenes hominis, Isolated from a paraplegic Patient with neurogenic bladder.</title>
        <authorList>
            <person name="Mukhopadhyay R."/>
            <person name="Joaquin J."/>
            <person name="Hogue R."/>
            <person name="Kilaru A."/>
            <person name="Jospin G."/>
            <person name="Mars K."/>
            <person name="Eisen J.A."/>
            <person name="Chaturvedi V."/>
        </authorList>
    </citation>
    <scope>NUCLEOTIDE SEQUENCE [LARGE SCALE GENOMIC DNA]</scope>
    <source>
        <strain evidence="13 14">15S00501</strain>
    </source>
</reference>
<protein>
    <recommendedName>
        <fullName evidence="10">Small ribosomal subunit biogenesis GTPase RsgA</fullName>
        <ecNumber evidence="10">3.6.1.-</ecNumber>
    </recommendedName>
</protein>
<dbReference type="GO" id="GO:0046872">
    <property type="term" value="F:metal ion binding"/>
    <property type="evidence" value="ECO:0007669"/>
    <property type="project" value="UniProtKB-KW"/>
</dbReference>
<comment type="similarity">
    <text evidence="10">Belongs to the TRAFAC class YlqF/YawG GTPase family. RsgA subfamily.</text>
</comment>
<dbReference type="KEGG" id="phn:PAEH1_04475"/>
<evidence type="ECO:0000256" key="9">
    <source>
        <dbReference type="ARBA" id="ARBA00023134"/>
    </source>
</evidence>
<dbReference type="AlphaFoldDB" id="A0A1U9JYZ8"/>
<dbReference type="GO" id="GO:0019843">
    <property type="term" value="F:rRNA binding"/>
    <property type="evidence" value="ECO:0007669"/>
    <property type="project" value="UniProtKB-KW"/>
</dbReference>
<dbReference type="Pfam" id="PF03193">
    <property type="entry name" value="RsgA_GTPase"/>
    <property type="match status" value="1"/>
</dbReference>
<feature type="binding site" evidence="10">
    <location>
        <position position="281"/>
    </location>
    <ligand>
        <name>Zn(2+)</name>
        <dbReference type="ChEBI" id="CHEBI:29105"/>
    </ligand>
</feature>